<proteinExistence type="predicted"/>
<sequence length="231" mass="25259">MNDSKREEHLHDLRLVGESSSNGGIFQKVHVTGDAEIHGSLDCRTFKCTGNTKVDGSLRSDSIRTTGNLEIEGELHVAKMRLTGEIRAKGSVSCEELHVFGNTIANRGIQAEQLRLKGGIQTEGMLNAERLELRMIGRSKTGEIAGTSIDIAPHMAQKWTPWIRLGETPELEASVIEGDVIRLENTQADIVRGGDVTIGPGCRIRLVEYSIACHRDKQAEVGQSVKIDPPL</sequence>
<accession>A0ABU7VWI4</accession>
<dbReference type="EMBL" id="JAZHPZ010000012">
    <property type="protein sequence ID" value="MEF2968122.1"/>
    <property type="molecule type" value="Genomic_DNA"/>
</dbReference>
<dbReference type="RefSeq" id="WP_331848334.1">
    <property type="nucleotide sequence ID" value="NZ_JAZHPZ010000012.1"/>
</dbReference>
<dbReference type="Proteomes" id="UP001306950">
    <property type="component" value="Unassembled WGS sequence"/>
</dbReference>
<evidence type="ECO:0000313" key="2">
    <source>
        <dbReference type="Proteomes" id="UP001306950"/>
    </source>
</evidence>
<protein>
    <recommendedName>
        <fullName evidence="3">Polymer-forming cytoskeletal protein</fullName>
    </recommendedName>
</protein>
<reference evidence="1 2" key="1">
    <citation type="submission" date="2024-02" db="EMBL/GenBank/DDBJ databases">
        <title>A nitrogen-fixing paenibacillus bacterium.</title>
        <authorList>
            <person name="Zhang W.L."/>
            <person name="Chen S.F."/>
        </authorList>
    </citation>
    <scope>NUCLEOTIDE SEQUENCE [LARGE SCALE GENOMIC DNA]</scope>
    <source>
        <strain evidence="1 2">M1</strain>
    </source>
</reference>
<name>A0ABU7VWI4_9BACL</name>
<gene>
    <name evidence="1" type="ORF">V3851_20025</name>
</gene>
<evidence type="ECO:0008006" key="3">
    <source>
        <dbReference type="Google" id="ProtNLM"/>
    </source>
</evidence>
<keyword evidence="2" id="KW-1185">Reference proteome</keyword>
<evidence type="ECO:0000313" key="1">
    <source>
        <dbReference type="EMBL" id="MEF2968122.1"/>
    </source>
</evidence>
<comment type="caution">
    <text evidence="1">The sequence shown here is derived from an EMBL/GenBank/DDBJ whole genome shotgun (WGS) entry which is preliminary data.</text>
</comment>
<organism evidence="1 2">
    <name type="scientific">Paenibacillus haidiansis</name>
    <dbReference type="NCBI Taxonomy" id="1574488"/>
    <lineage>
        <taxon>Bacteria</taxon>
        <taxon>Bacillati</taxon>
        <taxon>Bacillota</taxon>
        <taxon>Bacilli</taxon>
        <taxon>Bacillales</taxon>
        <taxon>Paenibacillaceae</taxon>
        <taxon>Paenibacillus</taxon>
    </lineage>
</organism>